<evidence type="ECO:0000256" key="1">
    <source>
        <dbReference type="ARBA" id="ARBA00004167"/>
    </source>
</evidence>
<evidence type="ECO:0000259" key="8">
    <source>
        <dbReference type="Pfam" id="PF14416"/>
    </source>
</evidence>
<dbReference type="GO" id="GO:0016757">
    <property type="term" value="F:glycosyltransferase activity"/>
    <property type="evidence" value="ECO:0007669"/>
    <property type="project" value="UniProtKB-KW"/>
</dbReference>
<dbReference type="Pfam" id="PF14416">
    <property type="entry name" value="PMR5N"/>
    <property type="match status" value="1"/>
</dbReference>
<evidence type="ECO:0000256" key="6">
    <source>
        <dbReference type="ARBA" id="ARBA00023136"/>
    </source>
</evidence>
<protein>
    <submittedName>
        <fullName evidence="9">Uncharacterized protein</fullName>
    </submittedName>
</protein>
<comment type="caution">
    <text evidence="9">The sequence shown here is derived from an EMBL/GenBank/DDBJ whole genome shotgun (WGS) entry which is preliminary data.</text>
</comment>
<feature type="domain" description="Trichome birefringence-like N-terminal" evidence="8">
    <location>
        <begin position="307"/>
        <end position="334"/>
    </location>
</feature>
<gene>
    <name evidence="9" type="ORF">POM88_047582</name>
</gene>
<dbReference type="InterPro" id="IPR026057">
    <property type="entry name" value="TBL_C"/>
</dbReference>
<dbReference type="Proteomes" id="UP001237642">
    <property type="component" value="Unassembled WGS sequence"/>
</dbReference>
<dbReference type="Gene3D" id="3.90.550.50">
    <property type="match status" value="1"/>
</dbReference>
<evidence type="ECO:0000313" key="10">
    <source>
        <dbReference type="Proteomes" id="UP001237642"/>
    </source>
</evidence>
<keyword evidence="3" id="KW-0812">Transmembrane</keyword>
<dbReference type="AlphaFoldDB" id="A0AAD8GUL9"/>
<dbReference type="EMBL" id="JAUIZM010000011">
    <property type="protein sequence ID" value="KAK1354326.1"/>
    <property type="molecule type" value="Genomic_DNA"/>
</dbReference>
<dbReference type="GO" id="GO:0016413">
    <property type="term" value="F:O-acetyltransferase activity"/>
    <property type="evidence" value="ECO:0007669"/>
    <property type="project" value="InterPro"/>
</dbReference>
<organism evidence="9 10">
    <name type="scientific">Heracleum sosnowskyi</name>
    <dbReference type="NCBI Taxonomy" id="360622"/>
    <lineage>
        <taxon>Eukaryota</taxon>
        <taxon>Viridiplantae</taxon>
        <taxon>Streptophyta</taxon>
        <taxon>Embryophyta</taxon>
        <taxon>Tracheophyta</taxon>
        <taxon>Spermatophyta</taxon>
        <taxon>Magnoliopsida</taxon>
        <taxon>eudicotyledons</taxon>
        <taxon>Gunneridae</taxon>
        <taxon>Pentapetalae</taxon>
        <taxon>asterids</taxon>
        <taxon>campanulids</taxon>
        <taxon>Apiales</taxon>
        <taxon>Apiaceae</taxon>
        <taxon>Apioideae</taxon>
        <taxon>apioid superclade</taxon>
        <taxon>Tordylieae</taxon>
        <taxon>Tordyliinae</taxon>
        <taxon>Heracleum</taxon>
    </lineage>
</organism>
<feature type="domain" description="Trichome birefringence-like C-terminal" evidence="7">
    <location>
        <begin position="335"/>
        <end position="613"/>
    </location>
</feature>
<comment type="similarity">
    <text evidence="2">Belongs to the PC-esterase family. TBL subfamily.</text>
</comment>
<sequence length="618" mass="71238">MKARYFPSSSILNAGLGNNPSYVWRSILATKDLICSGSVLKVGNGEDISIWNDPWIPVYGSTRVQTSVVQGLEDAKVSNLFKTGLNEWDYDLLRDIFNQEDVERIVKIPVAHTNQGADKWIWLEDVKGLYTVKSGYRLLSNSLPQFSASNLSFKWLRLWNLSIPPKGKIVCFHEHQLVNNLIRSSNILLLELQHLRIFGVVWLDQKVSTEGNEGLPEIRISGDTSKFKYTNRQGDRSALRISRVVSETLRLGMEDIRWFVMGDDDTVFLVENLVRVLSKYDHNQLYYIGCISESHIQNIVFSYAMAYDEGFSCQTNGRLDKDYMKWRWQPDDCDIPRFNATAMLNLIRGKRLVFVCDSINRNQWESMLCLLMGAIKDSKRVYEARGRRITKEKGNYCFKFLDYKFTVEFYVSHYLVHEGKARVGKKRLQTLRIDTMDRGASRWKGADIIVFNTAHWWSHYKTKSGVNYYQEGQQVHPRLDVSTAFQKALMTWGSWLDKYINPQKTQVFFRSSAPSHFRGGQWNAGGHCREASQPLNGTSRTTYSEKNIILEEVLRQMKIPVTILNITSLSDYRVDGHPSVYGRSPGKSSSSRGQDCSHWCLPGVPDTWNELLYFYLQS</sequence>
<accession>A0AAD8GUL9</accession>
<dbReference type="Pfam" id="PF13839">
    <property type="entry name" value="PC-Esterase"/>
    <property type="match status" value="1"/>
</dbReference>
<comment type="subcellular location">
    <subcellularLocation>
        <location evidence="1">Membrane</location>
        <topology evidence="1">Single-pass membrane protein</topology>
    </subcellularLocation>
</comment>
<dbReference type="PANTHER" id="PTHR32285">
    <property type="entry name" value="PROTEIN TRICHOME BIREFRINGENCE-LIKE 9-RELATED"/>
    <property type="match status" value="1"/>
</dbReference>
<evidence type="ECO:0000256" key="2">
    <source>
        <dbReference type="ARBA" id="ARBA00007727"/>
    </source>
</evidence>
<reference evidence="9" key="2">
    <citation type="submission" date="2023-05" db="EMBL/GenBank/DDBJ databases">
        <authorList>
            <person name="Schelkunov M.I."/>
        </authorList>
    </citation>
    <scope>NUCLEOTIDE SEQUENCE</scope>
    <source>
        <strain evidence="9">Hsosn_3</strain>
        <tissue evidence="9">Leaf</tissue>
    </source>
</reference>
<dbReference type="GO" id="GO:0016020">
    <property type="term" value="C:membrane"/>
    <property type="evidence" value="ECO:0007669"/>
    <property type="project" value="UniProtKB-SubCell"/>
</dbReference>
<name>A0AAD8GUL9_9APIA</name>
<dbReference type="PANTHER" id="PTHR32285:SF19">
    <property type="entry name" value="PROTEIN TRICHOME BIREFRINGENCE-LIKE 6"/>
    <property type="match status" value="1"/>
</dbReference>
<dbReference type="InterPro" id="IPR025846">
    <property type="entry name" value="TBL_N"/>
</dbReference>
<keyword evidence="10" id="KW-1185">Reference proteome</keyword>
<evidence type="ECO:0000256" key="3">
    <source>
        <dbReference type="ARBA" id="ARBA00022692"/>
    </source>
</evidence>
<evidence type="ECO:0000259" key="7">
    <source>
        <dbReference type="Pfam" id="PF13839"/>
    </source>
</evidence>
<keyword evidence="4" id="KW-0735">Signal-anchor</keyword>
<evidence type="ECO:0000256" key="4">
    <source>
        <dbReference type="ARBA" id="ARBA00022968"/>
    </source>
</evidence>
<keyword evidence="6" id="KW-0472">Membrane</keyword>
<dbReference type="GO" id="GO:0005794">
    <property type="term" value="C:Golgi apparatus"/>
    <property type="evidence" value="ECO:0007669"/>
    <property type="project" value="TreeGrafter"/>
</dbReference>
<reference evidence="9" key="1">
    <citation type="submission" date="2023-02" db="EMBL/GenBank/DDBJ databases">
        <title>Genome of toxic invasive species Heracleum sosnowskyi carries increased number of genes despite the absence of recent whole-genome duplications.</title>
        <authorList>
            <person name="Schelkunov M."/>
            <person name="Shtratnikova V."/>
            <person name="Makarenko M."/>
            <person name="Klepikova A."/>
            <person name="Omelchenko D."/>
            <person name="Novikova G."/>
            <person name="Obukhova E."/>
            <person name="Bogdanov V."/>
            <person name="Penin A."/>
            <person name="Logacheva M."/>
        </authorList>
    </citation>
    <scope>NUCLEOTIDE SEQUENCE</scope>
    <source>
        <strain evidence="9">Hsosn_3</strain>
        <tissue evidence="9">Leaf</tissue>
    </source>
</reference>
<evidence type="ECO:0000256" key="5">
    <source>
        <dbReference type="ARBA" id="ARBA00022989"/>
    </source>
</evidence>
<proteinExistence type="inferred from homology"/>
<keyword evidence="5" id="KW-1133">Transmembrane helix</keyword>
<evidence type="ECO:0000313" key="9">
    <source>
        <dbReference type="EMBL" id="KAK1354326.1"/>
    </source>
</evidence>
<dbReference type="InterPro" id="IPR029962">
    <property type="entry name" value="TBL"/>
</dbReference>